<name>A0AAN9RFP9_PHACN</name>
<evidence type="ECO:0000313" key="1">
    <source>
        <dbReference type="EMBL" id="KAK7364758.1"/>
    </source>
</evidence>
<dbReference type="EMBL" id="JAYMYR010000005">
    <property type="protein sequence ID" value="KAK7364758.1"/>
    <property type="molecule type" value="Genomic_DNA"/>
</dbReference>
<reference evidence="1 2" key="1">
    <citation type="submission" date="2024-01" db="EMBL/GenBank/DDBJ databases">
        <title>The genomes of 5 underutilized Papilionoideae crops provide insights into root nodulation and disease resistanc.</title>
        <authorList>
            <person name="Jiang F."/>
        </authorList>
    </citation>
    <scope>NUCLEOTIDE SEQUENCE [LARGE SCALE GENOMIC DNA]</scope>
    <source>
        <strain evidence="1">JINMINGXINNONG_FW02</strain>
        <tissue evidence="1">Leaves</tissue>
    </source>
</reference>
<keyword evidence="2" id="KW-1185">Reference proteome</keyword>
<dbReference type="Proteomes" id="UP001374584">
    <property type="component" value="Unassembled WGS sequence"/>
</dbReference>
<comment type="caution">
    <text evidence="1">The sequence shown here is derived from an EMBL/GenBank/DDBJ whole genome shotgun (WGS) entry which is preliminary data.</text>
</comment>
<evidence type="ECO:0000313" key="2">
    <source>
        <dbReference type="Proteomes" id="UP001374584"/>
    </source>
</evidence>
<accession>A0AAN9RFP9</accession>
<sequence length="116" mass="13419">MESSSSKNFLSHAKVELKVRVRHNVLTQYIVDVNRKLSSFQRERIQQTPFKWMVQMEKVLDISNSLMKELLSRWASDNQTFRIRKSLVPFSVLDICFVLGLPVMGDEVKMENDGGG</sequence>
<organism evidence="1 2">
    <name type="scientific">Phaseolus coccineus</name>
    <name type="common">Scarlet runner bean</name>
    <name type="synonym">Phaseolus multiflorus</name>
    <dbReference type="NCBI Taxonomy" id="3886"/>
    <lineage>
        <taxon>Eukaryota</taxon>
        <taxon>Viridiplantae</taxon>
        <taxon>Streptophyta</taxon>
        <taxon>Embryophyta</taxon>
        <taxon>Tracheophyta</taxon>
        <taxon>Spermatophyta</taxon>
        <taxon>Magnoliopsida</taxon>
        <taxon>eudicotyledons</taxon>
        <taxon>Gunneridae</taxon>
        <taxon>Pentapetalae</taxon>
        <taxon>rosids</taxon>
        <taxon>fabids</taxon>
        <taxon>Fabales</taxon>
        <taxon>Fabaceae</taxon>
        <taxon>Papilionoideae</taxon>
        <taxon>50 kb inversion clade</taxon>
        <taxon>NPAAA clade</taxon>
        <taxon>indigoferoid/millettioid clade</taxon>
        <taxon>Phaseoleae</taxon>
        <taxon>Phaseolus</taxon>
    </lineage>
</organism>
<gene>
    <name evidence="1" type="ORF">VNO80_13500</name>
</gene>
<proteinExistence type="predicted"/>
<dbReference type="AlphaFoldDB" id="A0AAN9RFP9"/>
<protein>
    <submittedName>
        <fullName evidence="1">Uncharacterized protein</fullName>
    </submittedName>
</protein>